<comment type="caution">
    <text evidence="1">The sequence shown here is derived from an EMBL/GenBank/DDBJ whole genome shotgun (WGS) entry which is preliminary data.</text>
</comment>
<reference evidence="1" key="1">
    <citation type="submission" date="2022-12" db="EMBL/GenBank/DDBJ databases">
        <authorList>
            <person name="Petersen C."/>
        </authorList>
    </citation>
    <scope>NUCLEOTIDE SEQUENCE</scope>
    <source>
        <strain evidence="1">IBT 17660</strain>
    </source>
</reference>
<protein>
    <submittedName>
        <fullName evidence="1">Uncharacterized protein</fullName>
    </submittedName>
</protein>
<accession>A0A9X0BRD8</accession>
<organism evidence="1 2">
    <name type="scientific">Penicillium desertorum</name>
    <dbReference type="NCBI Taxonomy" id="1303715"/>
    <lineage>
        <taxon>Eukaryota</taxon>
        <taxon>Fungi</taxon>
        <taxon>Dikarya</taxon>
        <taxon>Ascomycota</taxon>
        <taxon>Pezizomycotina</taxon>
        <taxon>Eurotiomycetes</taxon>
        <taxon>Eurotiomycetidae</taxon>
        <taxon>Eurotiales</taxon>
        <taxon>Aspergillaceae</taxon>
        <taxon>Penicillium</taxon>
    </lineage>
</organism>
<proteinExistence type="predicted"/>
<dbReference type="AlphaFoldDB" id="A0A9X0BRD8"/>
<evidence type="ECO:0000313" key="1">
    <source>
        <dbReference type="EMBL" id="KAJ5479602.1"/>
    </source>
</evidence>
<evidence type="ECO:0000313" key="2">
    <source>
        <dbReference type="Proteomes" id="UP001147760"/>
    </source>
</evidence>
<dbReference type="OrthoDB" id="10501297at2759"/>
<sequence length="139" mass="15295">MGRPASGADRVDRPIRLSLFIPWISQRGVTSLSLSLEGTTQFLRRSFWQPSNVIEMDKSEKSYSLKMLTLLASAMALSMNLLTNAVDTLAIKLVLPPARNVQKVNRAGRRSESERVVTVVFRIVQHGPPATSATSGTIE</sequence>
<reference evidence="1" key="2">
    <citation type="journal article" date="2023" name="IMA Fungus">
        <title>Comparative genomic study of the Penicillium genus elucidates a diverse pangenome and 15 lateral gene transfer events.</title>
        <authorList>
            <person name="Petersen C."/>
            <person name="Sorensen T."/>
            <person name="Nielsen M.R."/>
            <person name="Sondergaard T.E."/>
            <person name="Sorensen J.L."/>
            <person name="Fitzpatrick D.A."/>
            <person name="Frisvad J.C."/>
            <person name="Nielsen K.L."/>
        </authorList>
    </citation>
    <scope>NUCLEOTIDE SEQUENCE</scope>
    <source>
        <strain evidence="1">IBT 17660</strain>
    </source>
</reference>
<gene>
    <name evidence="1" type="ORF">N7530_005111</name>
</gene>
<name>A0A9X0BRD8_9EURO</name>
<dbReference type="Proteomes" id="UP001147760">
    <property type="component" value="Unassembled WGS sequence"/>
</dbReference>
<keyword evidence="2" id="KW-1185">Reference proteome</keyword>
<dbReference type="EMBL" id="JAPWDO010000003">
    <property type="protein sequence ID" value="KAJ5479602.1"/>
    <property type="molecule type" value="Genomic_DNA"/>
</dbReference>